<evidence type="ECO:0000313" key="2">
    <source>
        <dbReference type="EMBL" id="KAK5083500.1"/>
    </source>
</evidence>
<feature type="compositionally biased region" description="Polar residues" evidence="1">
    <location>
        <begin position="739"/>
        <end position="750"/>
    </location>
</feature>
<feature type="compositionally biased region" description="Polar residues" evidence="1">
    <location>
        <begin position="471"/>
        <end position="494"/>
    </location>
</feature>
<sequence>MAHRPHHGSYTVSAPVHPVSQLQGPFEESMLESVHEEAGPDNFLNPIARRNILLEAPVYQRVVAGRWKQKPGEQFHPLWKLIAQIAFGIHLLAERMAKSEDDVMQILQAHVDEIDGFLERTTEDFDLAAEDIQERLRCLKLPLSHPGTFDKMLEDRNFRLSIVEGNEKIEHIVERTTQAMKDSLKDVQKGFDSTSCLELYLQSLCSTWRRSTVEHEAVFVAMLGNVEGWRKAFLALHVQGNKLGGSLKRLTDIINEMQARAGEVSRRLLHQAKVQHQQIMGRPTGRSTPTSRFQTQPTKQLPGMPRPPLRQAASNDTVRSAPPLRAAASQESLRHNALLNRAQTPQDGIPAPRQVNKGASPRIVQIGSNSQARVQSMVPSLLAFDASPSTDGTPTEPQIINYEEQLGRHFPPVELPAHVPQETMRQAPMSKQNRLSMGLTVVQDDRHLGKRTSTLVDLLRSDPAKADVANRPTSRSSEMSQRVSTLRTVSTEHTLSPDVRRTTSMLPPPQPSSSISDTTSIGEGLSVQDGRSPRVTTITVQGSGEQDGLPGTPAWATTTFAQAEKKKELLKRGAFSSHPPDLPLGSPPLNQGPGFVNPLALAAARRQPSRSSSAGQSTLGEPGPEVTASESGSAHSGRRGHHDKRASAYAPEVVVDKVPPLPVPSKQFIAEMEGSSPVPAQNVASTRNMVMELEAPRQHFVLPPRPQLKPLSRTETAEMDAQEQLVHQPHFVLPPNPKMPTSSAAQSNQLVEPEELAPPPPPRIPVHSVSPCDGLGQLATGDGVETNTLSNQLASQGKIGENVAENSVDSDKHKVPTSKTLEAADRGSEKVATIHDTKQDGDIDVIPQVVHSEKEPARSSSVVFVSTPNIPIPPSPFGESWSQEEVHQSANTQCATESLYILPALTYKAPPISPRLPPDPVTYRRTSESPSSSTRVDAAQQYSTQDSDSIAEKVATAAEEVLIKSSSDAQNTGSTFVASTDDGELPQTAVSSEEPSGTITSNTTSAKSAATPVTTTNRSITRERRPSELQKTGTKPSNATNEWKAFFTGQPSPAGSNLSIRSIRRESLIDGQSQKSPSLLSPTSITSKHAFPPTPMLGKSVEESGPGSDGKQDLTEAIQVEEVAPVDGLHGLGISTTHESESNALIVSDGK</sequence>
<name>A0AAN7SWG7_9EURO</name>
<feature type="compositionally biased region" description="Polar residues" evidence="1">
    <location>
        <begin position="285"/>
        <end position="299"/>
    </location>
</feature>
<feature type="compositionally biased region" description="Polar residues" evidence="1">
    <location>
        <begin position="988"/>
        <end position="997"/>
    </location>
</feature>
<gene>
    <name evidence="2" type="ORF">LTR05_006002</name>
</gene>
<reference evidence="2 3" key="1">
    <citation type="submission" date="2023-08" db="EMBL/GenBank/DDBJ databases">
        <title>Black Yeasts Isolated from many extreme environments.</title>
        <authorList>
            <person name="Coleine C."/>
            <person name="Stajich J.E."/>
            <person name="Selbmann L."/>
        </authorList>
    </citation>
    <scope>NUCLEOTIDE SEQUENCE [LARGE SCALE GENOMIC DNA]</scope>
    <source>
        <strain evidence="2 3">CCFEE 5910</strain>
    </source>
</reference>
<feature type="region of interest" description="Disordered" evidence="1">
    <location>
        <begin position="696"/>
        <end position="839"/>
    </location>
</feature>
<accession>A0AAN7SWG7</accession>
<proteinExistence type="predicted"/>
<feature type="region of interest" description="Disordered" evidence="1">
    <location>
        <begin position="275"/>
        <end position="330"/>
    </location>
</feature>
<evidence type="ECO:0000313" key="3">
    <source>
        <dbReference type="Proteomes" id="UP001309876"/>
    </source>
</evidence>
<feature type="compositionally biased region" description="Low complexity" evidence="1">
    <location>
        <begin position="598"/>
        <end position="617"/>
    </location>
</feature>
<dbReference type="AlphaFoldDB" id="A0AAN7SWG7"/>
<feature type="compositionally biased region" description="Low complexity" evidence="1">
    <location>
        <begin position="998"/>
        <end position="1011"/>
    </location>
</feature>
<feature type="compositionally biased region" description="Polar residues" evidence="1">
    <location>
        <begin position="1134"/>
        <end position="1145"/>
    </location>
</feature>
<protein>
    <submittedName>
        <fullName evidence="2">Uncharacterized protein</fullName>
    </submittedName>
</protein>
<feature type="region of interest" description="Disordered" evidence="1">
    <location>
        <begin position="574"/>
        <end position="651"/>
    </location>
</feature>
<feature type="region of interest" description="Disordered" evidence="1">
    <location>
        <begin position="908"/>
        <end position="1151"/>
    </location>
</feature>
<feature type="compositionally biased region" description="Polar residues" evidence="1">
    <location>
        <begin position="964"/>
        <end position="978"/>
    </location>
</feature>
<feature type="compositionally biased region" description="Pro residues" evidence="1">
    <location>
        <begin position="911"/>
        <end position="920"/>
    </location>
</feature>
<evidence type="ECO:0000256" key="1">
    <source>
        <dbReference type="SAM" id="MobiDB-lite"/>
    </source>
</evidence>
<feature type="compositionally biased region" description="Polar residues" evidence="1">
    <location>
        <begin position="1029"/>
        <end position="1041"/>
    </location>
</feature>
<dbReference type="EMBL" id="JAVRRJ010000006">
    <property type="protein sequence ID" value="KAK5083500.1"/>
    <property type="molecule type" value="Genomic_DNA"/>
</dbReference>
<keyword evidence="3" id="KW-1185">Reference proteome</keyword>
<comment type="caution">
    <text evidence="2">The sequence shown here is derived from an EMBL/GenBank/DDBJ whole genome shotgun (WGS) entry which is preliminary data.</text>
</comment>
<feature type="compositionally biased region" description="Basic and acidic residues" evidence="1">
    <location>
        <begin position="822"/>
        <end position="839"/>
    </location>
</feature>
<feature type="compositionally biased region" description="Polar residues" evidence="1">
    <location>
        <begin position="785"/>
        <end position="795"/>
    </location>
</feature>
<feature type="compositionally biased region" description="Polar residues" evidence="1">
    <location>
        <begin position="1049"/>
        <end position="1060"/>
    </location>
</feature>
<dbReference type="Proteomes" id="UP001309876">
    <property type="component" value="Unassembled WGS sequence"/>
</dbReference>
<feature type="region of interest" description="Disordered" evidence="1">
    <location>
        <begin position="465"/>
        <end position="533"/>
    </location>
</feature>
<feature type="compositionally biased region" description="Polar residues" evidence="1">
    <location>
        <begin position="512"/>
        <end position="521"/>
    </location>
</feature>
<organism evidence="2 3">
    <name type="scientific">Lithohypha guttulata</name>
    <dbReference type="NCBI Taxonomy" id="1690604"/>
    <lineage>
        <taxon>Eukaryota</taxon>
        <taxon>Fungi</taxon>
        <taxon>Dikarya</taxon>
        <taxon>Ascomycota</taxon>
        <taxon>Pezizomycotina</taxon>
        <taxon>Eurotiomycetes</taxon>
        <taxon>Chaetothyriomycetidae</taxon>
        <taxon>Chaetothyriales</taxon>
        <taxon>Trichomeriaceae</taxon>
        <taxon>Lithohypha</taxon>
    </lineage>
</organism>
<feature type="compositionally biased region" description="Low complexity" evidence="1">
    <location>
        <begin position="1075"/>
        <end position="1088"/>
    </location>
</feature>